<dbReference type="STRING" id="1416801.SAMN05192553_104368"/>
<evidence type="ECO:0000256" key="1">
    <source>
        <dbReference type="ARBA" id="ARBA00007637"/>
    </source>
</evidence>
<dbReference type="AlphaFoldDB" id="A0A1H6ZBW6"/>
<name>A0A1H6ZBW6_9BACT</name>
<dbReference type="Gene3D" id="3.40.50.720">
    <property type="entry name" value="NAD(P)-binding Rossmann-like Domain"/>
    <property type="match status" value="1"/>
</dbReference>
<dbReference type="SUPFAM" id="SSF51735">
    <property type="entry name" value="NAD(P)-binding Rossmann-fold domains"/>
    <property type="match status" value="1"/>
</dbReference>
<reference evidence="4" key="1">
    <citation type="submission" date="2016-10" db="EMBL/GenBank/DDBJ databases">
        <authorList>
            <person name="Varghese N."/>
            <person name="Submissions S."/>
        </authorList>
    </citation>
    <scope>NUCLEOTIDE SEQUENCE [LARGE SCALE GENOMIC DNA]</scope>
    <source>
        <strain evidence="4">IBRC-M 10761</strain>
    </source>
</reference>
<gene>
    <name evidence="3" type="ORF">SAMN05192553_104368</name>
</gene>
<dbReference type="RefSeq" id="WP_092175810.1">
    <property type="nucleotide sequence ID" value="NZ_FNZH01000004.1"/>
</dbReference>
<dbReference type="InterPro" id="IPR036291">
    <property type="entry name" value="NAD(P)-bd_dom_sf"/>
</dbReference>
<keyword evidence="4" id="KW-1185">Reference proteome</keyword>
<feature type="domain" description="NAD-dependent epimerase/dehydratase" evidence="2">
    <location>
        <begin position="6"/>
        <end position="201"/>
    </location>
</feature>
<evidence type="ECO:0000259" key="2">
    <source>
        <dbReference type="Pfam" id="PF01370"/>
    </source>
</evidence>
<dbReference type="EMBL" id="FNZH01000004">
    <property type="protein sequence ID" value="SEJ50828.1"/>
    <property type="molecule type" value="Genomic_DNA"/>
</dbReference>
<protein>
    <submittedName>
        <fullName evidence="3">Nucleoside-diphosphate-sugar epimerase</fullName>
    </submittedName>
</protein>
<sequence length="304" mass="32970">MKEVDVLLSGASGFLGMLLHTQLCDSGSVVVTLGTKSTNAIGCDLSQEIPVLPPVHTVIHAAGKAHTVPGNTAEEQRFFQVNLEGTKNLCQALERLPSLPKAFIFISTVAVYGRSEGNRIGENSSLDGKTPYAISKRLAEEWLYEWAKEKGVVLGILRLPLVVGPHPPGNLGAMINGIRSGKYLRIGKATARKSMVLAEDIPAILPPLAEVGGVYNLTDGYHPSFGELEETICRVLEKPLPKEIPLWLAKGLGRVGDLFGPNFKITSDKVAKITADLTFDDTLAREKLGWKPRQVLDVLPEYLK</sequence>
<dbReference type="InterPro" id="IPR001509">
    <property type="entry name" value="Epimerase_deHydtase"/>
</dbReference>
<dbReference type="Proteomes" id="UP000199403">
    <property type="component" value="Unassembled WGS sequence"/>
</dbReference>
<proteinExistence type="inferred from homology"/>
<dbReference type="Pfam" id="PF01370">
    <property type="entry name" value="Epimerase"/>
    <property type="match status" value="1"/>
</dbReference>
<comment type="similarity">
    <text evidence="1">Belongs to the NAD(P)-dependent epimerase/dehydratase family.</text>
</comment>
<evidence type="ECO:0000313" key="3">
    <source>
        <dbReference type="EMBL" id="SEJ50828.1"/>
    </source>
</evidence>
<organism evidence="3 4">
    <name type="scientific">Cyclobacterium xiamenense</name>
    <dbReference type="NCBI Taxonomy" id="1297121"/>
    <lineage>
        <taxon>Bacteria</taxon>
        <taxon>Pseudomonadati</taxon>
        <taxon>Bacteroidota</taxon>
        <taxon>Cytophagia</taxon>
        <taxon>Cytophagales</taxon>
        <taxon>Cyclobacteriaceae</taxon>
        <taxon>Cyclobacterium</taxon>
    </lineage>
</organism>
<accession>A0A1H6ZBW6</accession>
<dbReference type="PANTHER" id="PTHR43000">
    <property type="entry name" value="DTDP-D-GLUCOSE 4,6-DEHYDRATASE-RELATED"/>
    <property type="match status" value="1"/>
</dbReference>
<dbReference type="OrthoDB" id="1490291at2"/>
<evidence type="ECO:0000313" key="4">
    <source>
        <dbReference type="Proteomes" id="UP000199403"/>
    </source>
</evidence>